<organism evidence="2 3">
    <name type="scientific">Maridesulfovibrio hydrothermalis AM13 = DSM 14728</name>
    <dbReference type="NCBI Taxonomy" id="1121451"/>
    <lineage>
        <taxon>Bacteria</taxon>
        <taxon>Pseudomonadati</taxon>
        <taxon>Thermodesulfobacteriota</taxon>
        <taxon>Desulfovibrionia</taxon>
        <taxon>Desulfovibrionales</taxon>
        <taxon>Desulfovibrionaceae</taxon>
        <taxon>Maridesulfovibrio</taxon>
    </lineage>
</organism>
<proteinExistence type="predicted"/>
<dbReference type="InterPro" id="IPR052738">
    <property type="entry name" value="ABC-Tungstate_binding"/>
</dbReference>
<sequence length="275" mass="29790">MKKIKILLIALGLVSLLVAPGLVKAGDVLMMATTTSTDNTGLLDELAPVFKKDTGIELRWVAKGTGAALKMADNCDVDVVMVHAPASEQKYVDMGVLKDRKEIMYNDFVIIGPDSDPAGVKGMPVVQAMKTIAAKKAVFVSRGDNSGTNKKEISLWKVAGMSVPDKEAWYVQSGQNMIKSIVIAEERGGYTMTDRGTYIKYSATKNGSPELNVLVEGDKTLFNQYSVLAVNPAHCPKANYKLATKFADWIVAPETQKAIADFKLLGKKLFTPNAK</sequence>
<dbReference type="OrthoDB" id="186379at2"/>
<dbReference type="EMBL" id="FO203522">
    <property type="protein sequence ID" value="CCO25367.1"/>
    <property type="molecule type" value="Genomic_DNA"/>
</dbReference>
<dbReference type="AlphaFoldDB" id="L0RGK9"/>
<dbReference type="HOGENOM" id="CLU_061511_0_0_7"/>
<dbReference type="Pfam" id="PF12849">
    <property type="entry name" value="PBP_like_2"/>
    <property type="match status" value="1"/>
</dbReference>
<reference evidence="2 3" key="1">
    <citation type="submission" date="2012-10" db="EMBL/GenBank/DDBJ databases">
        <authorList>
            <person name="Genoscope - CEA"/>
        </authorList>
    </citation>
    <scope>NUCLEOTIDE SEQUENCE [LARGE SCALE GENOMIC DNA]</scope>
    <source>
        <strain evidence="3">AM13 / DSM 14728</strain>
    </source>
</reference>
<dbReference type="STRING" id="1121451.DESAM_23100"/>
<protein>
    <submittedName>
        <fullName evidence="2">ABC transporter, periplasmic substrate-binding protein</fullName>
    </submittedName>
</protein>
<dbReference type="PATRIC" id="fig|1121451.3.peg.3304"/>
<dbReference type="PANTHER" id="PTHR37945">
    <property type="entry name" value="EXTRACELLULAR TUNGSTATE BINDING PROTEIN"/>
    <property type="match status" value="1"/>
</dbReference>
<dbReference type="SUPFAM" id="SSF53850">
    <property type="entry name" value="Periplasmic binding protein-like II"/>
    <property type="match status" value="1"/>
</dbReference>
<dbReference type="InterPro" id="IPR024370">
    <property type="entry name" value="PBP_domain"/>
</dbReference>
<accession>L0RGK9</accession>
<dbReference type="RefSeq" id="WP_015337964.1">
    <property type="nucleotide sequence ID" value="NC_020055.1"/>
</dbReference>
<dbReference type="PANTHER" id="PTHR37945:SF1">
    <property type="entry name" value="EXTRACELLULAR TUNGSTATE BINDING PROTEIN"/>
    <property type="match status" value="1"/>
</dbReference>
<evidence type="ECO:0000259" key="1">
    <source>
        <dbReference type="Pfam" id="PF12849"/>
    </source>
</evidence>
<name>L0RGK9_9BACT</name>
<gene>
    <name evidence="2" type="ORF">DESAM_23100</name>
</gene>
<dbReference type="Proteomes" id="UP000010808">
    <property type="component" value="Chromosome"/>
</dbReference>
<evidence type="ECO:0000313" key="2">
    <source>
        <dbReference type="EMBL" id="CCO25367.1"/>
    </source>
</evidence>
<dbReference type="KEGG" id="dhy:DESAM_23100"/>
<dbReference type="eggNOG" id="COG2998">
    <property type="taxonomic scope" value="Bacteria"/>
</dbReference>
<dbReference type="Gene3D" id="3.40.190.10">
    <property type="entry name" value="Periplasmic binding protein-like II"/>
    <property type="match status" value="2"/>
</dbReference>
<keyword evidence="3" id="KW-1185">Reference proteome</keyword>
<feature type="domain" description="PBP" evidence="1">
    <location>
        <begin position="31"/>
        <end position="254"/>
    </location>
</feature>
<evidence type="ECO:0000313" key="3">
    <source>
        <dbReference type="Proteomes" id="UP000010808"/>
    </source>
</evidence>